<sequence length="310" mass="33865">MWTTLEDSLCELGESPFWHPHERSLYWLDIPGRAVLRTRGEIGTPGAKVERWALATEPGCMAPARSGGLVIALRDGIYRAREWGGELIAVARVEHDARAMRFNDGKCDALGRFWAGSLNEAKDKANAALYCFDARTDTGVSPTLTQMANESTTGNGLAFSPDARTLYWADTAAHVVCAWDWDSEANSLSRARVFHQFEPKPQGWTPDSPVRYEGRPDGATVDADGHYWVAMFEGAQLLRFAPSGEIVASVAVPVQCPTMPCFGGDDLKTLFVTSGRKGRPAAEIERLPASGTVISMRVDVPGLPVSFFED</sequence>
<dbReference type="InterPro" id="IPR013658">
    <property type="entry name" value="SGL"/>
</dbReference>
<dbReference type="GO" id="GO:0019853">
    <property type="term" value="P:L-ascorbic acid biosynthetic process"/>
    <property type="evidence" value="ECO:0007669"/>
    <property type="project" value="TreeGrafter"/>
</dbReference>
<feature type="binding site" evidence="3">
    <location>
        <position position="217"/>
    </location>
    <ligand>
        <name>a divalent metal cation</name>
        <dbReference type="ChEBI" id="CHEBI:60240"/>
    </ligand>
</feature>
<name>A0A6I6H4J0_VARPD</name>
<gene>
    <name evidence="5" type="ORF">GOQ09_01150</name>
</gene>
<feature type="active site" description="Proton donor/acceptor" evidence="2">
    <location>
        <position position="217"/>
    </location>
</feature>
<dbReference type="PANTHER" id="PTHR10907">
    <property type="entry name" value="REGUCALCIN"/>
    <property type="match status" value="1"/>
</dbReference>
<dbReference type="EMBL" id="CP046622">
    <property type="protein sequence ID" value="QGW80279.1"/>
    <property type="molecule type" value="Genomic_DNA"/>
</dbReference>
<reference evidence="5 6" key="1">
    <citation type="submission" date="2019-12" db="EMBL/GenBank/DDBJ databases">
        <title>Hybrid Genome Assemblies of two High G+C Isolates from Undergraduate Microbiology Courses.</title>
        <authorList>
            <person name="Ne Ville C.J."/>
            <person name="Enright D."/>
            <person name="Hernandez I."/>
            <person name="Dodsworth J."/>
            <person name="Orwin P.M."/>
        </authorList>
    </citation>
    <scope>NUCLEOTIDE SEQUENCE [LARGE SCALE GENOMIC DNA]</scope>
    <source>
        <strain evidence="5 6">CSUSB</strain>
    </source>
</reference>
<dbReference type="AlphaFoldDB" id="A0A6I6H4J0"/>
<evidence type="ECO:0000256" key="2">
    <source>
        <dbReference type="PIRSR" id="PIRSR605511-1"/>
    </source>
</evidence>
<dbReference type="Pfam" id="PF08450">
    <property type="entry name" value="SGL"/>
    <property type="match status" value="1"/>
</dbReference>
<feature type="binding site" evidence="3">
    <location>
        <position position="103"/>
    </location>
    <ligand>
        <name>substrate</name>
    </ligand>
</feature>
<comment type="cofactor">
    <cofactor evidence="3">
        <name>Zn(2+)</name>
        <dbReference type="ChEBI" id="CHEBI:29105"/>
    </cofactor>
    <text evidence="3">Binds 1 divalent metal cation per subunit.</text>
</comment>
<keyword evidence="3" id="KW-0479">Metal-binding</keyword>
<evidence type="ECO:0000313" key="5">
    <source>
        <dbReference type="EMBL" id="QGW80279.1"/>
    </source>
</evidence>
<dbReference type="InterPro" id="IPR011042">
    <property type="entry name" value="6-blade_b-propeller_TolB-like"/>
</dbReference>
<accession>A0A6I6H4J0</accession>
<evidence type="ECO:0000313" key="6">
    <source>
        <dbReference type="Proteomes" id="UP000425817"/>
    </source>
</evidence>
<evidence type="ECO:0000259" key="4">
    <source>
        <dbReference type="Pfam" id="PF08450"/>
    </source>
</evidence>
<dbReference type="PRINTS" id="PR01790">
    <property type="entry name" value="SMP30FAMILY"/>
</dbReference>
<protein>
    <submittedName>
        <fullName evidence="5">SMP-30/gluconolactonase/LRE family protein</fullName>
    </submittedName>
</protein>
<dbReference type="RefSeq" id="WP_157611358.1">
    <property type="nucleotide sequence ID" value="NZ_CP046622.1"/>
</dbReference>
<dbReference type="Gene3D" id="2.120.10.30">
    <property type="entry name" value="TolB, C-terminal domain"/>
    <property type="match status" value="1"/>
</dbReference>
<dbReference type="Proteomes" id="UP000425817">
    <property type="component" value="Chromosome"/>
</dbReference>
<dbReference type="GO" id="GO:0004341">
    <property type="term" value="F:gluconolactonase activity"/>
    <property type="evidence" value="ECO:0007669"/>
    <property type="project" value="TreeGrafter"/>
</dbReference>
<proteinExistence type="inferred from homology"/>
<feature type="binding site" evidence="3">
    <location>
        <position position="101"/>
    </location>
    <ligand>
        <name>substrate</name>
    </ligand>
</feature>
<feature type="binding site" evidence="3">
    <location>
        <position position="155"/>
    </location>
    <ligand>
        <name>a divalent metal cation</name>
        <dbReference type="ChEBI" id="CHEBI:60240"/>
    </ligand>
</feature>
<dbReference type="GO" id="GO:0005509">
    <property type="term" value="F:calcium ion binding"/>
    <property type="evidence" value="ECO:0007669"/>
    <property type="project" value="TreeGrafter"/>
</dbReference>
<keyword evidence="3" id="KW-0862">Zinc</keyword>
<evidence type="ECO:0000256" key="1">
    <source>
        <dbReference type="ARBA" id="ARBA00008853"/>
    </source>
</evidence>
<feature type="domain" description="SMP-30/Gluconolactonase/LRE-like region" evidence="4">
    <location>
        <begin position="12"/>
        <end position="275"/>
    </location>
</feature>
<organism evidence="5 6">
    <name type="scientific">Variovorax paradoxus</name>
    <dbReference type="NCBI Taxonomy" id="34073"/>
    <lineage>
        <taxon>Bacteria</taxon>
        <taxon>Pseudomonadati</taxon>
        <taxon>Pseudomonadota</taxon>
        <taxon>Betaproteobacteria</taxon>
        <taxon>Burkholderiales</taxon>
        <taxon>Comamonadaceae</taxon>
        <taxon>Variovorax</taxon>
    </lineage>
</organism>
<evidence type="ECO:0000256" key="3">
    <source>
        <dbReference type="PIRSR" id="PIRSR605511-2"/>
    </source>
</evidence>
<comment type="similarity">
    <text evidence="1">Belongs to the SMP-30/CGR1 family.</text>
</comment>
<dbReference type="InterPro" id="IPR005511">
    <property type="entry name" value="SMP-30"/>
</dbReference>
<dbReference type="PANTHER" id="PTHR10907:SF47">
    <property type="entry name" value="REGUCALCIN"/>
    <property type="match status" value="1"/>
</dbReference>
<dbReference type="OrthoDB" id="9775406at2"/>
<feature type="binding site" evidence="3">
    <location>
        <position position="14"/>
    </location>
    <ligand>
        <name>a divalent metal cation</name>
        <dbReference type="ChEBI" id="CHEBI:60240"/>
    </ligand>
</feature>
<dbReference type="SUPFAM" id="SSF63829">
    <property type="entry name" value="Calcium-dependent phosphotriesterase"/>
    <property type="match status" value="1"/>
</dbReference>